<dbReference type="NCBIfam" id="TIGR00231">
    <property type="entry name" value="small_GTP"/>
    <property type="match status" value="1"/>
</dbReference>
<comment type="function">
    <text evidence="7 8">Catalyzes the GTP-dependent ribosomal translocation step during translation elongation. During this step, the ribosome changes from the pre-translocational (PRE) to the post-translocational (POST) state as the newly formed A-site-bound peptidyl-tRNA and P-site-bound deacylated tRNA move to the P and E sites, respectively. Catalyzes the coordinated movement of the two tRNA molecules, the mRNA and conformational changes in the ribosome.</text>
</comment>
<gene>
    <name evidence="8" type="primary">fusA</name>
    <name evidence="10" type="ORF">BIT28_26040</name>
</gene>
<dbReference type="InterPro" id="IPR027417">
    <property type="entry name" value="P-loop_NTPase"/>
</dbReference>
<dbReference type="NCBIfam" id="NF009381">
    <property type="entry name" value="PRK12740.1-5"/>
    <property type="match status" value="1"/>
</dbReference>
<dbReference type="InterPro" id="IPR047872">
    <property type="entry name" value="EFG_IV"/>
</dbReference>
<dbReference type="CDD" id="cd04088">
    <property type="entry name" value="EFG_mtEFG_II"/>
    <property type="match status" value="1"/>
</dbReference>
<dbReference type="Pfam" id="PF03144">
    <property type="entry name" value="GTP_EFTU_D2"/>
    <property type="match status" value="1"/>
</dbReference>
<dbReference type="CDD" id="cd16262">
    <property type="entry name" value="EFG_III"/>
    <property type="match status" value="1"/>
</dbReference>
<protein>
    <recommendedName>
        <fullName evidence="2 8">Elongation factor G</fullName>
        <shortName evidence="8">EF-G</shortName>
    </recommendedName>
</protein>
<evidence type="ECO:0000256" key="5">
    <source>
        <dbReference type="ARBA" id="ARBA00022917"/>
    </source>
</evidence>
<evidence type="ECO:0000256" key="3">
    <source>
        <dbReference type="ARBA" id="ARBA00022741"/>
    </source>
</evidence>
<dbReference type="GO" id="GO:0032790">
    <property type="term" value="P:ribosome disassembly"/>
    <property type="evidence" value="ECO:0007669"/>
    <property type="project" value="TreeGrafter"/>
</dbReference>
<dbReference type="Gene3D" id="3.30.70.240">
    <property type="match status" value="1"/>
</dbReference>
<dbReference type="FunFam" id="3.30.230.10:FF:000003">
    <property type="entry name" value="Elongation factor G"/>
    <property type="match status" value="1"/>
</dbReference>
<keyword evidence="6 8" id="KW-0342">GTP-binding</keyword>
<dbReference type="SUPFAM" id="SSF50447">
    <property type="entry name" value="Translation proteins"/>
    <property type="match status" value="1"/>
</dbReference>
<keyword evidence="4 8" id="KW-0251">Elongation factor</keyword>
<dbReference type="SUPFAM" id="SSF54211">
    <property type="entry name" value="Ribosomal protein S5 domain 2-like"/>
    <property type="match status" value="1"/>
</dbReference>
<dbReference type="InterPro" id="IPR009000">
    <property type="entry name" value="Transl_B-barrel_sf"/>
</dbReference>
<dbReference type="PROSITE" id="PS51722">
    <property type="entry name" value="G_TR_2"/>
    <property type="match status" value="1"/>
</dbReference>
<dbReference type="CDD" id="cd01434">
    <property type="entry name" value="EFG_mtEFG1_IV"/>
    <property type="match status" value="1"/>
</dbReference>
<organism evidence="10 11">
    <name type="scientific">Photobacterium proteolyticum</name>
    <dbReference type="NCBI Taxonomy" id="1903952"/>
    <lineage>
        <taxon>Bacteria</taxon>
        <taxon>Pseudomonadati</taxon>
        <taxon>Pseudomonadota</taxon>
        <taxon>Gammaproteobacteria</taxon>
        <taxon>Vibrionales</taxon>
        <taxon>Vibrionaceae</taxon>
        <taxon>Photobacterium</taxon>
    </lineage>
</organism>
<dbReference type="InterPro" id="IPR009022">
    <property type="entry name" value="EFG_III"/>
</dbReference>
<dbReference type="FunFam" id="2.40.30.10:FF:000006">
    <property type="entry name" value="Elongation factor G"/>
    <property type="match status" value="1"/>
</dbReference>
<dbReference type="GO" id="GO:0097216">
    <property type="term" value="F:guanosine tetraphosphate binding"/>
    <property type="evidence" value="ECO:0007669"/>
    <property type="project" value="UniProtKB-ARBA"/>
</dbReference>
<dbReference type="SMART" id="SM00838">
    <property type="entry name" value="EFG_C"/>
    <property type="match status" value="1"/>
</dbReference>
<keyword evidence="5 8" id="KW-0648">Protein biosynthesis</keyword>
<dbReference type="GO" id="GO:0005525">
    <property type="term" value="F:GTP binding"/>
    <property type="evidence" value="ECO:0007669"/>
    <property type="project" value="UniProtKB-UniRule"/>
</dbReference>
<dbReference type="Gene3D" id="3.40.50.300">
    <property type="entry name" value="P-loop containing nucleotide triphosphate hydrolases"/>
    <property type="match status" value="1"/>
</dbReference>
<dbReference type="GO" id="GO:0003746">
    <property type="term" value="F:translation elongation factor activity"/>
    <property type="evidence" value="ECO:0007669"/>
    <property type="project" value="UniProtKB-UniRule"/>
</dbReference>
<dbReference type="RefSeq" id="WP_075762927.1">
    <property type="nucleotide sequence ID" value="NZ_MJIL01000053.1"/>
</dbReference>
<dbReference type="Proteomes" id="UP000186905">
    <property type="component" value="Unassembled WGS sequence"/>
</dbReference>
<dbReference type="InterPro" id="IPR004540">
    <property type="entry name" value="Transl_elong_EFG/EF2"/>
</dbReference>
<dbReference type="InterPro" id="IPR020568">
    <property type="entry name" value="Ribosomal_Su5_D2-typ_SF"/>
</dbReference>
<dbReference type="PANTHER" id="PTHR43261">
    <property type="entry name" value="TRANSLATION ELONGATION FACTOR G-RELATED"/>
    <property type="match status" value="1"/>
</dbReference>
<dbReference type="PANTHER" id="PTHR43261:SF1">
    <property type="entry name" value="RIBOSOME-RELEASING FACTOR 2, MITOCHONDRIAL"/>
    <property type="match status" value="1"/>
</dbReference>
<dbReference type="GO" id="GO:0003924">
    <property type="term" value="F:GTPase activity"/>
    <property type="evidence" value="ECO:0007669"/>
    <property type="project" value="InterPro"/>
</dbReference>
<evidence type="ECO:0000256" key="1">
    <source>
        <dbReference type="ARBA" id="ARBA00005870"/>
    </source>
</evidence>
<keyword evidence="3 8" id="KW-0547">Nucleotide-binding</keyword>
<dbReference type="STRING" id="1903952.BIT28_26040"/>
<dbReference type="GO" id="GO:0005737">
    <property type="term" value="C:cytoplasm"/>
    <property type="evidence" value="ECO:0007669"/>
    <property type="project" value="UniProtKB-SubCell"/>
</dbReference>
<dbReference type="InterPro" id="IPR004161">
    <property type="entry name" value="EFTu-like_2"/>
</dbReference>
<keyword evidence="8" id="KW-0963">Cytoplasm</keyword>
<dbReference type="NCBIfam" id="TIGR00484">
    <property type="entry name" value="EF-G"/>
    <property type="match status" value="1"/>
</dbReference>
<dbReference type="PROSITE" id="PS00301">
    <property type="entry name" value="G_TR_1"/>
    <property type="match status" value="1"/>
</dbReference>
<comment type="subcellular location">
    <subcellularLocation>
        <location evidence="8">Cytoplasm</location>
    </subcellularLocation>
</comment>
<dbReference type="SUPFAM" id="SSF54980">
    <property type="entry name" value="EF-G C-terminal domain-like"/>
    <property type="match status" value="2"/>
</dbReference>
<evidence type="ECO:0000256" key="6">
    <source>
        <dbReference type="ARBA" id="ARBA00023134"/>
    </source>
</evidence>
<evidence type="ECO:0000256" key="8">
    <source>
        <dbReference type="HAMAP-Rule" id="MF_00054"/>
    </source>
</evidence>
<evidence type="ECO:0000259" key="9">
    <source>
        <dbReference type="PROSITE" id="PS51722"/>
    </source>
</evidence>
<feature type="binding site" evidence="8">
    <location>
        <begin position="88"/>
        <end position="92"/>
    </location>
    <ligand>
        <name>GTP</name>
        <dbReference type="ChEBI" id="CHEBI:37565"/>
    </ligand>
</feature>
<feature type="binding site" evidence="8">
    <location>
        <begin position="142"/>
        <end position="145"/>
    </location>
    <ligand>
        <name>GTP</name>
        <dbReference type="ChEBI" id="CHEBI:37565"/>
    </ligand>
</feature>
<dbReference type="AlphaFoldDB" id="A0A1Q9GUI1"/>
<dbReference type="PRINTS" id="PR00315">
    <property type="entry name" value="ELONGATNFCT"/>
</dbReference>
<dbReference type="InterPro" id="IPR000795">
    <property type="entry name" value="T_Tr_GTP-bd_dom"/>
</dbReference>
<proteinExistence type="inferred from homology"/>
<dbReference type="FunFam" id="3.40.50.300:FF:000029">
    <property type="entry name" value="Elongation factor G"/>
    <property type="match status" value="1"/>
</dbReference>
<evidence type="ECO:0000256" key="7">
    <source>
        <dbReference type="ARBA" id="ARBA00024731"/>
    </source>
</evidence>
<dbReference type="Pfam" id="PF00679">
    <property type="entry name" value="EFG_C"/>
    <property type="match status" value="1"/>
</dbReference>
<dbReference type="Pfam" id="PF00009">
    <property type="entry name" value="GTP_EFTU"/>
    <property type="match status" value="1"/>
</dbReference>
<dbReference type="CDD" id="cd01886">
    <property type="entry name" value="EF-G"/>
    <property type="match status" value="1"/>
</dbReference>
<dbReference type="SUPFAM" id="SSF52540">
    <property type="entry name" value="P-loop containing nucleoside triphosphate hydrolases"/>
    <property type="match status" value="1"/>
</dbReference>
<dbReference type="FunFam" id="3.30.70.240:FF:000001">
    <property type="entry name" value="Elongation factor G"/>
    <property type="match status" value="1"/>
</dbReference>
<evidence type="ECO:0000313" key="11">
    <source>
        <dbReference type="Proteomes" id="UP000186905"/>
    </source>
</evidence>
<evidence type="ECO:0000313" key="10">
    <source>
        <dbReference type="EMBL" id="OLQ78786.1"/>
    </source>
</evidence>
<dbReference type="InterPro" id="IPR000640">
    <property type="entry name" value="EFG_V-like"/>
</dbReference>
<comment type="similarity">
    <text evidence="1 8">Belongs to the TRAFAC class translation factor GTPase superfamily. Classic translation factor GTPase family. EF-G/EF-2 subfamily.</text>
</comment>
<dbReference type="InterPro" id="IPR041095">
    <property type="entry name" value="EFG_II"/>
</dbReference>
<dbReference type="Pfam" id="PF14492">
    <property type="entry name" value="EFG_III"/>
    <property type="match status" value="1"/>
</dbReference>
<evidence type="ECO:0000256" key="2">
    <source>
        <dbReference type="ARBA" id="ARBA00017872"/>
    </source>
</evidence>
<keyword evidence="11" id="KW-1185">Reference proteome</keyword>
<dbReference type="FunFam" id="3.30.70.870:FF:000001">
    <property type="entry name" value="Elongation factor G"/>
    <property type="match status" value="1"/>
</dbReference>
<dbReference type="InterPro" id="IPR014721">
    <property type="entry name" value="Ribsml_uS5_D2-typ_fold_subgr"/>
</dbReference>
<dbReference type="CDD" id="cd03713">
    <property type="entry name" value="EFG_mtEFG_C"/>
    <property type="match status" value="1"/>
</dbReference>
<dbReference type="InterPro" id="IPR035647">
    <property type="entry name" value="EFG_III/V"/>
</dbReference>
<name>A0A1Q9GUI1_9GAMM</name>
<dbReference type="InterPro" id="IPR031157">
    <property type="entry name" value="G_TR_CS"/>
</dbReference>
<dbReference type="HAMAP" id="MF_00054_B">
    <property type="entry name" value="EF_G_EF_2_B"/>
    <property type="match status" value="1"/>
</dbReference>
<dbReference type="SMART" id="SM00889">
    <property type="entry name" value="EFG_IV"/>
    <property type="match status" value="1"/>
</dbReference>
<dbReference type="InterPro" id="IPR005225">
    <property type="entry name" value="Small_GTP-bd"/>
</dbReference>
<sequence>MARKTPIERYRNIGICAHVDAGKTTTTERILFYTGLSHKIGEVHDGAATMDWMEQEQERGITITSAATTTFWRGMEAQFPEHRVNIIDTPGHVDFTIEVERSLRVLDGAVVVFCGSSGVEPQSETVWRQADKYEVPRMVFVNKMDRAGADFLRVVDQIKNRLGANPVPIQLNIGAEEEFKGVVDLIKMKTINWSEEDQGTTFTYEDIPAEMQDLADEWRMNLVESAAEASEELMDKYLEEGELSEEDIKAGLRQRTLNNEIVLATCGSAFKNKGVQAVLDAVIEFLPSPTEVKAIRGEDELGNEIERHSSDDEPFSALAFKIATDPFVGNLTFMRVYSGVVNSGDSVYNSVKEKRERFGRIVQMHANKREEIKEIRAGDIAAAIGLKNVTTGDTLCDQDHKVILERMEFPEPVIQIAVEPRSQADQEKMGIALGKLAAEDPSFRVETDDESGQTLISGMGELHLDIIVDRMKREFSVECNVGKPQVAYRETIRGSTEVEGKFVRQSGGRGQFGHVWLKIEPSEPGEGFVFVDEIVGGVVPKEFIGAVSKGVEEQMNNGVLAGYPVLDVKATLYDGSYHDVDSSEMAFKIAGSMAFRKGALEANPVILEPLMKVEVTTPEDWMGDVVGDLNRRRGMIEGMEEGPAGLKIVRAQVPLSEMFGYATDLRSATQGRASYSMEFSDYAEVPKNVADRIIAERS</sequence>
<comment type="caution">
    <text evidence="10">The sequence shown here is derived from an EMBL/GenBank/DDBJ whole genome shotgun (WGS) entry which is preliminary data.</text>
</comment>
<dbReference type="OrthoDB" id="9804431at2"/>
<dbReference type="Pfam" id="PF03764">
    <property type="entry name" value="EFG_IV"/>
    <property type="match status" value="1"/>
</dbReference>
<dbReference type="InterPro" id="IPR005517">
    <property type="entry name" value="Transl_elong_EFG/EF2_IV"/>
</dbReference>
<feature type="binding site" evidence="8">
    <location>
        <begin position="17"/>
        <end position="24"/>
    </location>
    <ligand>
        <name>GTP</name>
        <dbReference type="ChEBI" id="CHEBI:37565"/>
    </ligand>
</feature>
<reference evidence="10 11" key="1">
    <citation type="submission" date="2016-09" db="EMBL/GenBank/DDBJ databases">
        <title>Photobacterium proteolyticum sp. nov. a protease producing bacterium isolated from ocean sediments of Laizhou Bay.</title>
        <authorList>
            <person name="Li Y."/>
        </authorList>
    </citation>
    <scope>NUCLEOTIDE SEQUENCE [LARGE SCALE GENOMIC DNA]</scope>
    <source>
        <strain evidence="10 11">13-12</strain>
    </source>
</reference>
<evidence type="ECO:0000256" key="4">
    <source>
        <dbReference type="ARBA" id="ARBA00022768"/>
    </source>
</evidence>
<accession>A0A1Q9GUI1</accession>
<dbReference type="InterPro" id="IPR035649">
    <property type="entry name" value="EFG_V"/>
</dbReference>
<dbReference type="Gene3D" id="3.30.70.870">
    <property type="entry name" value="Elongation Factor G (Translational Gtpase), domain 3"/>
    <property type="match status" value="1"/>
</dbReference>
<dbReference type="Gene3D" id="2.40.30.10">
    <property type="entry name" value="Translation factors"/>
    <property type="match status" value="1"/>
</dbReference>
<dbReference type="Gene3D" id="3.30.230.10">
    <property type="match status" value="1"/>
</dbReference>
<dbReference type="EMBL" id="MJIL01000053">
    <property type="protein sequence ID" value="OLQ78786.1"/>
    <property type="molecule type" value="Genomic_DNA"/>
</dbReference>
<feature type="domain" description="Tr-type G" evidence="9">
    <location>
        <begin position="8"/>
        <end position="290"/>
    </location>
</feature>